<feature type="compositionally biased region" description="Basic and acidic residues" evidence="10">
    <location>
        <begin position="525"/>
        <end position="540"/>
    </location>
</feature>
<dbReference type="GO" id="GO:0005886">
    <property type="term" value="C:plasma membrane"/>
    <property type="evidence" value="ECO:0007669"/>
    <property type="project" value="TreeGrafter"/>
</dbReference>
<organism evidence="12 13">
    <name type="scientific">Drechslerella stenobrocha 248</name>
    <dbReference type="NCBI Taxonomy" id="1043628"/>
    <lineage>
        <taxon>Eukaryota</taxon>
        <taxon>Fungi</taxon>
        <taxon>Dikarya</taxon>
        <taxon>Ascomycota</taxon>
        <taxon>Pezizomycotina</taxon>
        <taxon>Orbiliomycetes</taxon>
        <taxon>Orbiliales</taxon>
        <taxon>Orbiliaceae</taxon>
        <taxon>Drechslerella</taxon>
    </lineage>
</organism>
<feature type="region of interest" description="Disordered" evidence="10">
    <location>
        <begin position="566"/>
        <end position="631"/>
    </location>
</feature>
<keyword evidence="13" id="KW-1185">Reference proteome</keyword>
<dbReference type="PANTHER" id="PTHR28097">
    <property type="entry name" value="PHEROMONE A FACTOR RECEPTOR"/>
    <property type="match status" value="1"/>
</dbReference>
<dbReference type="PRINTS" id="PR00899">
    <property type="entry name" value="GPCRSTE3"/>
</dbReference>
<feature type="transmembrane region" description="Helical" evidence="11">
    <location>
        <begin position="212"/>
        <end position="232"/>
    </location>
</feature>
<evidence type="ECO:0000256" key="9">
    <source>
        <dbReference type="ARBA" id="ARBA00023224"/>
    </source>
</evidence>
<evidence type="ECO:0000256" key="8">
    <source>
        <dbReference type="ARBA" id="ARBA00023170"/>
    </source>
</evidence>
<dbReference type="EMBL" id="KI966408">
    <property type="protein sequence ID" value="EWC47814.1"/>
    <property type="molecule type" value="Genomic_DNA"/>
</dbReference>
<evidence type="ECO:0000256" key="10">
    <source>
        <dbReference type="SAM" id="MobiDB-lite"/>
    </source>
</evidence>
<feature type="region of interest" description="Disordered" evidence="10">
    <location>
        <begin position="391"/>
        <end position="414"/>
    </location>
</feature>
<feature type="transmembrane region" description="Helical" evidence="11">
    <location>
        <begin position="31"/>
        <end position="54"/>
    </location>
</feature>
<evidence type="ECO:0000313" key="12">
    <source>
        <dbReference type="EMBL" id="EWC47814.1"/>
    </source>
</evidence>
<feature type="transmembrane region" description="Helical" evidence="11">
    <location>
        <begin position="158"/>
        <end position="184"/>
    </location>
</feature>
<evidence type="ECO:0000313" key="13">
    <source>
        <dbReference type="Proteomes" id="UP000024837"/>
    </source>
</evidence>
<dbReference type="GO" id="GO:0004932">
    <property type="term" value="F:mating-type factor pheromone receptor activity"/>
    <property type="evidence" value="ECO:0007669"/>
    <property type="project" value="InterPro"/>
</dbReference>
<evidence type="ECO:0000256" key="4">
    <source>
        <dbReference type="ARBA" id="ARBA00022692"/>
    </source>
</evidence>
<protein>
    <recommendedName>
        <fullName evidence="14">G-protein coupled receptors family 1 profile domain-containing protein</fullName>
    </recommendedName>
</protein>
<evidence type="ECO:0000256" key="5">
    <source>
        <dbReference type="ARBA" id="ARBA00022989"/>
    </source>
</evidence>
<keyword evidence="3" id="KW-0589">Pheromone response</keyword>
<dbReference type="Proteomes" id="UP000024837">
    <property type="component" value="Unassembled WGS sequence"/>
</dbReference>
<comment type="subcellular location">
    <subcellularLocation>
        <location evidence="1">Membrane</location>
        <topology evidence="1">Multi-pass membrane protein</topology>
    </subcellularLocation>
</comment>
<evidence type="ECO:0000256" key="3">
    <source>
        <dbReference type="ARBA" id="ARBA00022507"/>
    </source>
</evidence>
<feature type="region of interest" description="Disordered" evidence="10">
    <location>
        <begin position="525"/>
        <end position="553"/>
    </location>
</feature>
<keyword evidence="9" id="KW-0807">Transducer</keyword>
<keyword evidence="7 11" id="KW-0472">Membrane</keyword>
<evidence type="ECO:0000256" key="11">
    <source>
        <dbReference type="SAM" id="Phobius"/>
    </source>
</evidence>
<gene>
    <name evidence="12" type="ORF">DRE_03014</name>
</gene>
<evidence type="ECO:0008006" key="14">
    <source>
        <dbReference type="Google" id="ProtNLM"/>
    </source>
</evidence>
<feature type="transmembrane region" description="Helical" evidence="11">
    <location>
        <begin position="6"/>
        <end position="24"/>
    </location>
</feature>
<keyword evidence="8" id="KW-0675">Receptor</keyword>
<dbReference type="PANTHER" id="PTHR28097:SF1">
    <property type="entry name" value="PHEROMONE A FACTOR RECEPTOR"/>
    <property type="match status" value="1"/>
</dbReference>
<dbReference type="HOGENOM" id="CLU_433463_0_0_1"/>
<dbReference type="GO" id="GO:0000750">
    <property type="term" value="P:pheromone-dependent signal transduction involved in conjugation with cellular fusion"/>
    <property type="evidence" value="ECO:0007669"/>
    <property type="project" value="TreeGrafter"/>
</dbReference>
<comment type="similarity">
    <text evidence="2">Belongs to the G-protein coupled receptor 4 family.</text>
</comment>
<dbReference type="CDD" id="cd14966">
    <property type="entry name" value="7tmD_STE3"/>
    <property type="match status" value="1"/>
</dbReference>
<evidence type="ECO:0000256" key="6">
    <source>
        <dbReference type="ARBA" id="ARBA00023040"/>
    </source>
</evidence>
<evidence type="ECO:0000256" key="1">
    <source>
        <dbReference type="ARBA" id="ARBA00004141"/>
    </source>
</evidence>
<keyword evidence="4 11" id="KW-0812">Transmembrane</keyword>
<keyword evidence="5 11" id="KW-1133">Transmembrane helix</keyword>
<dbReference type="Pfam" id="PF02076">
    <property type="entry name" value="STE3"/>
    <property type="match status" value="1"/>
</dbReference>
<feature type="transmembrane region" description="Helical" evidence="11">
    <location>
        <begin position="315"/>
        <end position="332"/>
    </location>
</feature>
<evidence type="ECO:0000256" key="2">
    <source>
        <dbReference type="ARBA" id="ARBA00011085"/>
    </source>
</evidence>
<evidence type="ECO:0000256" key="7">
    <source>
        <dbReference type="ARBA" id="ARBA00023136"/>
    </source>
</evidence>
<keyword evidence="6" id="KW-0297">G-protein coupled receptor</keyword>
<feature type="transmembrane region" description="Helical" evidence="11">
    <location>
        <begin position="118"/>
        <end position="138"/>
    </location>
</feature>
<dbReference type="OrthoDB" id="2874149at2759"/>
<accession>W7HWB0</accession>
<sequence length="631" mass="71520">MSEQIFFCICAVTAILLLIVPFLWQVRKGNVAAALLVFWLISDLILSLADAIIWPTWHSVIHGYSGRGYCDFVAKWKFAAEFGGINASVMCIMITIYRIFWSIGMYRESKESQRLRMWYEWGIAGGFPMLLAGLHYVVQPSRYYLTPVYGCHEPIDNSWVSLIVLAWPVIFASVSVVLAVFIMIKLHYHMQDRSLTQLFLSDSDLDASFKRLYLVVGLFTLIYYPTNIYGLVSFCLNKMLPYSWSAVHADWWNTIYKFPDGRAFQYQRWVKVVAAWCLFVIFGRGGEAAFIYWDIAKLLHVTRQVQVVVHAYKKFRWTVLFIWIPTYMPNWMKRCLAARRRATAKKRHERQLAFGAAPLGGRGKRQGGFLASLLSRIRSKLMGQTKGAIQLNSDGAAGSSPSSLEEGRPPLPPPGLAQRIARMLRTRVGRPKIQFSFNITWIRDSFYSPTPAFNFSRYRLDVPPSSHFCDTFDATTLEKIAQQAGGQIDALTPKSQPQDQPPPTPRQIEAAARAYALAHGIRHKLEQRQREREQREREEQQQQESSSNTHIISPTMAFYSPARQEFTQGSSAVAEESENRLSTAETVVKESTCSGSEDGNRISTASEIQESIEEGRIAGRDVETGPPVGGC</sequence>
<feature type="compositionally biased region" description="Basic and acidic residues" evidence="10">
    <location>
        <begin position="613"/>
        <end position="623"/>
    </location>
</feature>
<name>W7HWB0_9PEZI</name>
<proteinExistence type="inferred from homology"/>
<feature type="compositionally biased region" description="Polar residues" evidence="10">
    <location>
        <begin position="580"/>
        <end position="609"/>
    </location>
</feature>
<feature type="transmembrane region" description="Helical" evidence="11">
    <location>
        <begin position="85"/>
        <end position="106"/>
    </location>
</feature>
<feature type="transmembrane region" description="Helical" evidence="11">
    <location>
        <begin position="273"/>
        <end position="295"/>
    </location>
</feature>
<dbReference type="InterPro" id="IPR001499">
    <property type="entry name" value="GPCR_STE3"/>
</dbReference>
<dbReference type="AlphaFoldDB" id="W7HWB0"/>
<reference evidence="12 13" key="1">
    <citation type="submission" date="2013-05" db="EMBL/GenBank/DDBJ databases">
        <title>Drechslerella stenobrocha genome reveals carnivorous origination and mechanical trapping mechanism of predatory fungi.</title>
        <authorList>
            <person name="Liu X."/>
            <person name="Zhang W."/>
            <person name="Liu K."/>
        </authorList>
    </citation>
    <scope>NUCLEOTIDE SEQUENCE [LARGE SCALE GENOMIC DNA]</scope>
    <source>
        <strain evidence="12 13">248</strain>
    </source>
</reference>